<dbReference type="AlphaFoldDB" id="D6TN49"/>
<name>D6TN49_KTERA</name>
<dbReference type="EMBL" id="ADVG01000002">
    <property type="protein sequence ID" value="EFH87199.1"/>
    <property type="molecule type" value="Genomic_DNA"/>
</dbReference>
<organism evidence="1 2">
    <name type="scientific">Ktedonobacter racemifer DSM 44963</name>
    <dbReference type="NCBI Taxonomy" id="485913"/>
    <lineage>
        <taxon>Bacteria</taxon>
        <taxon>Bacillati</taxon>
        <taxon>Chloroflexota</taxon>
        <taxon>Ktedonobacteria</taxon>
        <taxon>Ktedonobacterales</taxon>
        <taxon>Ktedonobacteraceae</taxon>
        <taxon>Ktedonobacter</taxon>
    </lineage>
</organism>
<gene>
    <name evidence="1" type="ORF">Krac_8526</name>
</gene>
<dbReference type="Proteomes" id="UP000004508">
    <property type="component" value="Unassembled WGS sequence"/>
</dbReference>
<comment type="caution">
    <text evidence="1">The sequence shown here is derived from an EMBL/GenBank/DDBJ whole genome shotgun (WGS) entry which is preliminary data.</text>
</comment>
<dbReference type="STRING" id="485913.Krac_8526"/>
<evidence type="ECO:0000313" key="2">
    <source>
        <dbReference type="Proteomes" id="UP000004508"/>
    </source>
</evidence>
<accession>D6TN49</accession>
<keyword evidence="2" id="KW-1185">Reference proteome</keyword>
<dbReference type="RefSeq" id="WP_007912126.1">
    <property type="nucleotide sequence ID" value="NZ_ADVG01000002.1"/>
</dbReference>
<dbReference type="InParanoid" id="D6TN49"/>
<proteinExistence type="predicted"/>
<sequence>MTTPKHQSTGKARAVSARAIAEATEQAIRAAIAQFKAVSATKKRRER</sequence>
<protein>
    <submittedName>
        <fullName evidence="1">Uncharacterized protein</fullName>
    </submittedName>
</protein>
<reference evidence="1 2" key="1">
    <citation type="journal article" date="2011" name="Stand. Genomic Sci.">
        <title>Non-contiguous finished genome sequence and contextual data of the filamentous soil bacterium Ktedonobacter racemifer type strain (SOSP1-21).</title>
        <authorList>
            <person name="Chang Y.J."/>
            <person name="Land M."/>
            <person name="Hauser L."/>
            <person name="Chertkov O."/>
            <person name="Del Rio T.G."/>
            <person name="Nolan M."/>
            <person name="Copeland A."/>
            <person name="Tice H."/>
            <person name="Cheng J.F."/>
            <person name="Lucas S."/>
            <person name="Han C."/>
            <person name="Goodwin L."/>
            <person name="Pitluck S."/>
            <person name="Ivanova N."/>
            <person name="Ovchinikova G."/>
            <person name="Pati A."/>
            <person name="Chen A."/>
            <person name="Palaniappan K."/>
            <person name="Mavromatis K."/>
            <person name="Liolios K."/>
            <person name="Brettin T."/>
            <person name="Fiebig A."/>
            <person name="Rohde M."/>
            <person name="Abt B."/>
            <person name="Goker M."/>
            <person name="Detter J.C."/>
            <person name="Woyke T."/>
            <person name="Bristow J."/>
            <person name="Eisen J.A."/>
            <person name="Markowitz V."/>
            <person name="Hugenholtz P."/>
            <person name="Kyrpides N.C."/>
            <person name="Klenk H.P."/>
            <person name="Lapidus A."/>
        </authorList>
    </citation>
    <scope>NUCLEOTIDE SEQUENCE [LARGE SCALE GENOMIC DNA]</scope>
    <source>
        <strain evidence="2">DSM 44963</strain>
    </source>
</reference>
<evidence type="ECO:0000313" key="1">
    <source>
        <dbReference type="EMBL" id="EFH87199.1"/>
    </source>
</evidence>